<dbReference type="SUPFAM" id="SSF117987">
    <property type="entry name" value="CRISPR-associated protein"/>
    <property type="match status" value="2"/>
</dbReference>
<dbReference type="InterPro" id="IPR010179">
    <property type="entry name" value="CRISPR-assoc_prot_Cse3"/>
</dbReference>
<dbReference type="HOGENOM" id="CLU_080982_0_0_7"/>
<dbReference type="Proteomes" id="UP000006732">
    <property type="component" value="Chromosome"/>
</dbReference>
<accession>A1ARH5</accession>
<dbReference type="EMBL" id="CP000482">
    <property type="protein sequence ID" value="ABK99945.1"/>
    <property type="molecule type" value="Genomic_DNA"/>
</dbReference>
<gene>
    <name evidence="1" type="ordered locus">Ppro_2338</name>
</gene>
<evidence type="ECO:0000313" key="1">
    <source>
        <dbReference type="EMBL" id="ABK99945.1"/>
    </source>
</evidence>
<dbReference type="STRING" id="338966.Ppro_2338"/>
<dbReference type="Gene3D" id="3.30.70.1210">
    <property type="entry name" value="Crispr-associated protein, domain 2"/>
    <property type="match status" value="1"/>
</dbReference>
<organism evidence="1 2">
    <name type="scientific">Pelobacter propionicus (strain DSM 2379 / NBRC 103807 / OttBd1)</name>
    <dbReference type="NCBI Taxonomy" id="338966"/>
    <lineage>
        <taxon>Bacteria</taxon>
        <taxon>Pseudomonadati</taxon>
        <taxon>Thermodesulfobacteriota</taxon>
        <taxon>Desulfuromonadia</taxon>
        <taxon>Desulfuromonadales</taxon>
        <taxon>Desulfuromonadaceae</taxon>
        <taxon>Pelobacter</taxon>
    </lineage>
</organism>
<dbReference type="SMART" id="SM01101">
    <property type="entry name" value="CRISPR_assoc"/>
    <property type="match status" value="1"/>
</dbReference>
<dbReference type="CDD" id="cd09727">
    <property type="entry name" value="Cas6_I-E"/>
    <property type="match status" value="1"/>
</dbReference>
<keyword evidence="2" id="KW-1185">Reference proteome</keyword>
<dbReference type="Pfam" id="PF08798">
    <property type="entry name" value="CRISPR_assoc"/>
    <property type="match status" value="1"/>
</dbReference>
<dbReference type="KEGG" id="ppd:Ppro_2338"/>
<protein>
    <submittedName>
        <fullName evidence="1">CRISPR-associated protein, Cse3 family</fullName>
    </submittedName>
</protein>
<dbReference type="NCBIfam" id="TIGR01907">
    <property type="entry name" value="casE_Cse3"/>
    <property type="match status" value="1"/>
</dbReference>
<dbReference type="RefSeq" id="WP_011736201.1">
    <property type="nucleotide sequence ID" value="NC_008609.1"/>
</dbReference>
<dbReference type="AlphaFoldDB" id="A1ARH5"/>
<proteinExistence type="predicted"/>
<name>A1ARH5_PELPD</name>
<dbReference type="Gene3D" id="3.30.70.1200">
    <property type="entry name" value="Crispr-associated protein, domain 1"/>
    <property type="match status" value="1"/>
</dbReference>
<sequence length="224" mass="25853">MFLSRLRLNLRCREARRDLSNPYQLHSTLCRAFSPPETKCPKGEFLWRLEPETDSSGYPRIIVQSRNIPDWGGVGVNGWIQQADPAIDLKERLKLDLLKAEQRFRFRLRANPCVTKNGKRLGLLKQDEQEKWLKRKGAQHGFCLPEFLSFDYYESSEDRIDVRISQEQMLSDKQHSDNSIRVFSVLYDGILTITEPEMFKIALKTGIGHGKVMGLGLLSVVPIF</sequence>
<evidence type="ECO:0000313" key="2">
    <source>
        <dbReference type="Proteomes" id="UP000006732"/>
    </source>
</evidence>
<reference evidence="1 2" key="1">
    <citation type="submission" date="2006-10" db="EMBL/GenBank/DDBJ databases">
        <title>Complete sequence of chromosome of Pelobacter propionicus DSM 2379.</title>
        <authorList>
            <consortium name="US DOE Joint Genome Institute"/>
            <person name="Copeland A."/>
            <person name="Lucas S."/>
            <person name="Lapidus A."/>
            <person name="Barry K."/>
            <person name="Detter J.C."/>
            <person name="Glavina del Rio T."/>
            <person name="Hammon N."/>
            <person name="Israni S."/>
            <person name="Dalin E."/>
            <person name="Tice H."/>
            <person name="Pitluck S."/>
            <person name="Saunders E."/>
            <person name="Brettin T."/>
            <person name="Bruce D."/>
            <person name="Han C."/>
            <person name="Tapia R."/>
            <person name="Schmutz J."/>
            <person name="Larimer F."/>
            <person name="Land M."/>
            <person name="Hauser L."/>
            <person name="Kyrpides N."/>
            <person name="Kim E."/>
            <person name="Lovley D."/>
            <person name="Richardson P."/>
        </authorList>
    </citation>
    <scope>NUCLEOTIDE SEQUENCE [LARGE SCALE GENOMIC DNA]</scope>
    <source>
        <strain evidence="2">DSM 2379 / NBRC 103807 / OttBd1</strain>
    </source>
</reference>
<dbReference type="eggNOG" id="ENOG5032RWI">
    <property type="taxonomic scope" value="Bacteria"/>
</dbReference>